<proteinExistence type="predicted"/>
<accession>A0A813I2K5</accession>
<evidence type="ECO:0000313" key="4">
    <source>
        <dbReference type="Proteomes" id="UP000626109"/>
    </source>
</evidence>
<evidence type="ECO:0000256" key="1">
    <source>
        <dbReference type="SAM" id="MobiDB-lite"/>
    </source>
</evidence>
<name>A0A813I2K5_POLGL</name>
<feature type="compositionally biased region" description="Basic and acidic residues" evidence="1">
    <location>
        <begin position="217"/>
        <end position="235"/>
    </location>
</feature>
<feature type="region of interest" description="Disordered" evidence="1">
    <location>
        <begin position="185"/>
        <end position="253"/>
    </location>
</feature>
<comment type="caution">
    <text evidence="2">The sequence shown here is derived from an EMBL/GenBank/DDBJ whole genome shotgun (WGS) entry which is preliminary data.</text>
</comment>
<evidence type="ECO:0000313" key="3">
    <source>
        <dbReference type="EMBL" id="CAE8649374.1"/>
    </source>
</evidence>
<feature type="non-terminal residue" evidence="2">
    <location>
        <position position="1"/>
    </location>
</feature>
<gene>
    <name evidence="2" type="ORF">PGLA2088_LOCUS2750</name>
    <name evidence="3" type="ORF">PGLA2088_LOCUS7356</name>
</gene>
<dbReference type="EMBL" id="CAJNNW010007610">
    <property type="protein sequence ID" value="CAE8649374.1"/>
    <property type="molecule type" value="Genomic_DNA"/>
</dbReference>
<dbReference type="EMBL" id="CAJNNW010002281">
    <property type="protein sequence ID" value="CAE8644095.1"/>
    <property type="molecule type" value="Genomic_DNA"/>
</dbReference>
<feature type="non-terminal residue" evidence="2">
    <location>
        <position position="253"/>
    </location>
</feature>
<sequence>RACMALHRASVSVKAAVLREEITPPVLHQFLHAVRQDDIFETFVQEIATGRFRGVDEEVVAERVGQLCSHCYWECEKLMVATGESHALASARADVERLQRKITDCNLSAMKQLEAFRQGGQDELDDELRQFFEPLQYMSESARELVLMCVVQKLRQLDAGTASNSFMRALLAIIASMGGNVPAGVPLEDTEEDNARKAARRERASSKEKLNSQAISERQDALLEEKAQQEHRTLEAEAQTEQARRECAELREQ</sequence>
<protein>
    <submittedName>
        <fullName evidence="2">Uncharacterized protein</fullName>
    </submittedName>
</protein>
<dbReference type="Proteomes" id="UP000626109">
    <property type="component" value="Unassembled WGS sequence"/>
</dbReference>
<evidence type="ECO:0000313" key="2">
    <source>
        <dbReference type="EMBL" id="CAE8644095.1"/>
    </source>
</evidence>
<reference evidence="2" key="1">
    <citation type="submission" date="2021-02" db="EMBL/GenBank/DDBJ databases">
        <authorList>
            <person name="Dougan E. K."/>
            <person name="Rhodes N."/>
            <person name="Thang M."/>
            <person name="Chan C."/>
        </authorList>
    </citation>
    <scope>NUCLEOTIDE SEQUENCE</scope>
</reference>
<dbReference type="AlphaFoldDB" id="A0A813I2K5"/>
<feature type="compositionally biased region" description="Basic and acidic residues" evidence="1">
    <location>
        <begin position="193"/>
        <end position="210"/>
    </location>
</feature>
<feature type="compositionally biased region" description="Basic and acidic residues" evidence="1">
    <location>
        <begin position="242"/>
        <end position="253"/>
    </location>
</feature>
<organism evidence="2 4">
    <name type="scientific">Polarella glacialis</name>
    <name type="common">Dinoflagellate</name>
    <dbReference type="NCBI Taxonomy" id="89957"/>
    <lineage>
        <taxon>Eukaryota</taxon>
        <taxon>Sar</taxon>
        <taxon>Alveolata</taxon>
        <taxon>Dinophyceae</taxon>
        <taxon>Suessiales</taxon>
        <taxon>Suessiaceae</taxon>
        <taxon>Polarella</taxon>
    </lineage>
</organism>